<dbReference type="PROSITE" id="PS51704">
    <property type="entry name" value="GP_PDE"/>
    <property type="match status" value="1"/>
</dbReference>
<dbReference type="SUPFAM" id="SSF51695">
    <property type="entry name" value="PLC-like phosphodiesterases"/>
    <property type="match status" value="1"/>
</dbReference>
<dbReference type="GO" id="GO:0008889">
    <property type="term" value="F:glycerophosphodiester phosphodiesterase activity"/>
    <property type="evidence" value="ECO:0007669"/>
    <property type="project" value="UniProtKB-EC"/>
</dbReference>
<dbReference type="EMBL" id="LK932400">
    <property type="protein sequence ID" value="CDS86946.1"/>
    <property type="molecule type" value="Genomic_DNA"/>
</dbReference>
<feature type="domain" description="GP-PDE" evidence="2">
    <location>
        <begin position="359"/>
        <end position="598"/>
    </location>
</feature>
<keyword evidence="4" id="KW-0378">Hydrolase</keyword>
<accession>A0A069A8Q1</accession>
<sequence length="614" mass="71246">MQKRILRNFIFTGKNILSKLVFIIKYNFSTLILFELFHKGLALFFIWPSIRYIFDILIKSLHIVYLNMDNFIKVLTNPMSIVLIILSVIILAFYAFFEFTSVIICLNKSIKYEKIGLFELFKISFENSIKLLYPKNILLFIFVILIIPLVNTVLISGFIGKIQIPEYILDYIKSDIILNIIYMIFLLIIYISVIRWIFSIHEITLNTENFKRARKESVNLIKGKIIRTIIYSLILSLVVAIIGYAIYHSGIIFIGIWTKYCTDMEFLKNVFINRCIAFEEYFRLILSIFIFILDIGFISATYYQYKGVSISKNNIKKEKKSISKIVFNLVLILLISYIESVAFSSHINGMFNTSFSFYTTTIAHRAGAEMAPENTLAAIEEASHAKADYAEIDVQETKDGELIVLHDSNFKRTTGVDKNVWDVNYNEVKTYDAGSFYYYGKGYYDEKFVGEKIPTLKEMIKYSKGKVKLLIEIKLNGHEKGDVVKKVVQLIKENNFENQCIVASMDKAILQKVKKLDENLLTCYFMAIAYGDFSKLNYVDIYGIESTFVNKTVIEKIHKMNKKIFVWTVNSDSLIEKMLDLNVDSIITDNPYLIESAIYWKKNGFISQVSDYLF</sequence>
<proteinExistence type="predicted"/>
<dbReference type="PANTHER" id="PTHR46211:SF8">
    <property type="entry name" value="PHOSPHODIESTERASE"/>
    <property type="match status" value="1"/>
</dbReference>
<keyword evidence="1" id="KW-0812">Transmembrane</keyword>
<feature type="transmembrane region" description="Helical" evidence="1">
    <location>
        <begin position="229"/>
        <end position="257"/>
    </location>
</feature>
<dbReference type="EC" id="3.1.4.46" evidence="4"/>
<reference evidence="4" key="1">
    <citation type="submission" date="2014-07" db="EMBL/GenBank/DDBJ databases">
        <authorList>
            <person name="Monot Marc"/>
        </authorList>
    </citation>
    <scope>NUCLEOTIDE SEQUENCE</scope>
    <source>
        <strain evidence="3">7032994</strain>
    </source>
</reference>
<name>A0A069A8Q1_CLODI</name>
<evidence type="ECO:0000313" key="4">
    <source>
        <dbReference type="EMBL" id="CDS87279.1"/>
    </source>
</evidence>
<evidence type="ECO:0000313" key="3">
    <source>
        <dbReference type="EMBL" id="CDS86946.1"/>
    </source>
</evidence>
<dbReference type="Gene3D" id="3.20.20.190">
    <property type="entry name" value="Phosphatidylinositol (PI) phosphodiesterase"/>
    <property type="match status" value="1"/>
</dbReference>
<protein>
    <submittedName>
        <fullName evidence="3">Glycerophosphodiester phosphodiesterase family protein</fullName>
    </submittedName>
    <submittedName>
        <fullName evidence="4">Putative membrane glycerophosphoryl diester phosphodiesterase</fullName>
        <ecNumber evidence="4">3.1.4.46</ecNumber>
    </submittedName>
</protein>
<dbReference type="GO" id="GO:0006629">
    <property type="term" value="P:lipid metabolic process"/>
    <property type="evidence" value="ECO:0007669"/>
    <property type="project" value="InterPro"/>
</dbReference>
<dbReference type="InterPro" id="IPR017946">
    <property type="entry name" value="PLC-like_Pdiesterase_TIM-brl"/>
</dbReference>
<feature type="transmembrane region" description="Helical" evidence="1">
    <location>
        <begin position="325"/>
        <end position="343"/>
    </location>
</feature>
<keyword evidence="1" id="KW-1133">Transmembrane helix</keyword>
<evidence type="ECO:0000259" key="2">
    <source>
        <dbReference type="PROSITE" id="PS51704"/>
    </source>
</evidence>
<dbReference type="InterPro" id="IPR018476">
    <property type="entry name" value="GlyceroP-diester-Pdiesterase_M"/>
</dbReference>
<dbReference type="Pfam" id="PF10110">
    <property type="entry name" value="GPDPase_memb"/>
    <property type="match status" value="1"/>
</dbReference>
<dbReference type="PANTHER" id="PTHR46211">
    <property type="entry name" value="GLYCEROPHOSPHORYL DIESTER PHOSPHODIESTERASE"/>
    <property type="match status" value="1"/>
</dbReference>
<feature type="transmembrane region" description="Helical" evidence="1">
    <location>
        <begin position="41"/>
        <end position="61"/>
    </location>
</feature>
<dbReference type="RefSeq" id="WP_021390158.1">
    <property type="nucleotide sequence ID" value="NZ_BBYB01000069.1"/>
</dbReference>
<keyword evidence="1" id="KW-0472">Membrane</keyword>
<organism evidence="4">
    <name type="scientific">Clostridioides difficile</name>
    <name type="common">Peptoclostridium difficile</name>
    <dbReference type="NCBI Taxonomy" id="1496"/>
    <lineage>
        <taxon>Bacteria</taxon>
        <taxon>Bacillati</taxon>
        <taxon>Bacillota</taxon>
        <taxon>Clostridia</taxon>
        <taxon>Peptostreptococcales</taxon>
        <taxon>Peptostreptococcaceae</taxon>
        <taxon>Clostridioides</taxon>
    </lineage>
</organism>
<dbReference type="AlphaFoldDB" id="A0A069A8Q1"/>
<feature type="transmembrane region" description="Helical" evidence="1">
    <location>
        <begin position="176"/>
        <end position="198"/>
    </location>
</feature>
<feature type="transmembrane region" description="Helical" evidence="1">
    <location>
        <begin position="281"/>
        <end position="305"/>
    </location>
</feature>
<feature type="transmembrane region" description="Helical" evidence="1">
    <location>
        <begin position="16"/>
        <end position="34"/>
    </location>
</feature>
<dbReference type="InterPro" id="IPR030395">
    <property type="entry name" value="GP_PDE_dom"/>
</dbReference>
<feature type="transmembrane region" description="Helical" evidence="1">
    <location>
        <begin position="81"/>
        <end position="106"/>
    </location>
</feature>
<feature type="transmembrane region" description="Helical" evidence="1">
    <location>
        <begin position="137"/>
        <end position="164"/>
    </location>
</feature>
<dbReference type="Pfam" id="PF03009">
    <property type="entry name" value="GDPD"/>
    <property type="match status" value="1"/>
</dbReference>
<dbReference type="CDD" id="cd08579">
    <property type="entry name" value="GDPD_memb_like"/>
    <property type="match status" value="1"/>
</dbReference>
<gene>
    <name evidence="4" type="ORF">BN1096_610103</name>
    <name evidence="3" type="ORF">BN1097_610053</name>
</gene>
<evidence type="ECO:0000256" key="1">
    <source>
        <dbReference type="SAM" id="Phobius"/>
    </source>
</evidence>
<dbReference type="EMBL" id="LK932515">
    <property type="protein sequence ID" value="CDS87279.1"/>
    <property type="molecule type" value="Genomic_DNA"/>
</dbReference>